<evidence type="ECO:0000313" key="7">
    <source>
        <dbReference type="Proteomes" id="UP000054703"/>
    </source>
</evidence>
<feature type="transmembrane region" description="Helical" evidence="5">
    <location>
        <begin position="37"/>
        <end position="54"/>
    </location>
</feature>
<feature type="transmembrane region" description="Helical" evidence="5">
    <location>
        <begin position="162"/>
        <end position="179"/>
    </location>
</feature>
<dbReference type="RefSeq" id="WP_058514958.1">
    <property type="nucleotide sequence ID" value="NZ_CAAAIH010000010.1"/>
</dbReference>
<evidence type="ECO:0000256" key="1">
    <source>
        <dbReference type="ARBA" id="ARBA00022475"/>
    </source>
</evidence>
<evidence type="ECO:0000256" key="3">
    <source>
        <dbReference type="ARBA" id="ARBA00022989"/>
    </source>
</evidence>
<accession>A0A0W0YI28</accession>
<evidence type="ECO:0000256" key="2">
    <source>
        <dbReference type="ARBA" id="ARBA00022692"/>
    </source>
</evidence>
<keyword evidence="4 5" id="KW-0472">Membrane</keyword>
<dbReference type="EMBL" id="LNYU01000083">
    <property type="protein sequence ID" value="KTD56303.1"/>
    <property type="molecule type" value="Genomic_DNA"/>
</dbReference>
<keyword evidence="7" id="KW-1185">Reference proteome</keyword>
<gene>
    <name evidence="6" type="primary">mntP</name>
    <name evidence="6" type="ORF">Lsan_2991</name>
</gene>
<organism evidence="6 7">
    <name type="scientific">Legionella santicrucis</name>
    <dbReference type="NCBI Taxonomy" id="45074"/>
    <lineage>
        <taxon>Bacteria</taxon>
        <taxon>Pseudomonadati</taxon>
        <taxon>Pseudomonadota</taxon>
        <taxon>Gammaproteobacteria</taxon>
        <taxon>Legionellales</taxon>
        <taxon>Legionellaceae</taxon>
        <taxon>Legionella</taxon>
    </lineage>
</organism>
<feature type="transmembrane region" description="Helical" evidence="5">
    <location>
        <begin position="6"/>
        <end position="25"/>
    </location>
</feature>
<reference evidence="6 7" key="1">
    <citation type="submission" date="2015-11" db="EMBL/GenBank/DDBJ databases">
        <title>Genomic analysis of 38 Legionella species identifies large and diverse effector repertoires.</title>
        <authorList>
            <person name="Burstein D."/>
            <person name="Amaro F."/>
            <person name="Zusman T."/>
            <person name="Lifshitz Z."/>
            <person name="Cohen O."/>
            <person name="Gilbert J.A."/>
            <person name="Pupko T."/>
            <person name="Shuman H.A."/>
            <person name="Segal G."/>
        </authorList>
    </citation>
    <scope>NUCLEOTIDE SEQUENCE [LARGE SCALE GENOMIC DNA]</scope>
    <source>
        <strain evidence="6 7">SC-63-C7</strain>
    </source>
</reference>
<keyword evidence="3 5" id="KW-1133">Transmembrane helix</keyword>
<evidence type="ECO:0000256" key="5">
    <source>
        <dbReference type="SAM" id="Phobius"/>
    </source>
</evidence>
<evidence type="ECO:0000256" key="4">
    <source>
        <dbReference type="ARBA" id="ARBA00023136"/>
    </source>
</evidence>
<dbReference type="PANTHER" id="PTHR35529:SF1">
    <property type="entry name" value="MANGANESE EFFLUX PUMP MNTP-RELATED"/>
    <property type="match status" value="1"/>
</dbReference>
<dbReference type="PATRIC" id="fig|45074.5.peg.3220"/>
<dbReference type="InterPro" id="IPR003810">
    <property type="entry name" value="Mntp/YtaF"/>
</dbReference>
<sequence>MSFFEPIILGLVLSADSFSAAIAMGLKPHTLRDSLKFAFLSGGAELIATFIGAITGEKVISQFSSIDHWIAFLLLLAVSIHMLYEGFVEWKNRNNTIQNVKFHGLIKLLIVAIATSLDALAVGVSLGVSNKPLWPYLISIGGWAFASTIIGMGIAKKIPQRLSAVFNIIGACILLILAIEMMKL</sequence>
<dbReference type="AlphaFoldDB" id="A0A0W0YI28"/>
<protein>
    <submittedName>
        <fullName evidence="6">Putative manganese efflux pump MntP</fullName>
    </submittedName>
</protein>
<keyword evidence="2 5" id="KW-0812">Transmembrane</keyword>
<evidence type="ECO:0000313" key="6">
    <source>
        <dbReference type="EMBL" id="KTD56303.1"/>
    </source>
</evidence>
<dbReference type="OrthoDB" id="9811590at2"/>
<dbReference type="Proteomes" id="UP000054703">
    <property type="component" value="Unassembled WGS sequence"/>
</dbReference>
<name>A0A0W0YI28_9GAMM</name>
<dbReference type="PANTHER" id="PTHR35529">
    <property type="entry name" value="MANGANESE EFFLUX PUMP MNTP-RELATED"/>
    <property type="match status" value="1"/>
</dbReference>
<dbReference type="Pfam" id="PF02659">
    <property type="entry name" value="Mntp"/>
    <property type="match status" value="1"/>
</dbReference>
<dbReference type="STRING" id="45074.Lsan_2991"/>
<feature type="transmembrane region" description="Helical" evidence="5">
    <location>
        <begin position="66"/>
        <end position="84"/>
    </location>
</feature>
<feature type="transmembrane region" description="Helical" evidence="5">
    <location>
        <begin position="134"/>
        <end position="155"/>
    </location>
</feature>
<comment type="caution">
    <text evidence="6">The sequence shown here is derived from an EMBL/GenBank/DDBJ whole genome shotgun (WGS) entry which is preliminary data.</text>
</comment>
<proteinExistence type="predicted"/>
<feature type="transmembrane region" description="Helical" evidence="5">
    <location>
        <begin position="105"/>
        <end position="128"/>
    </location>
</feature>
<keyword evidence="1" id="KW-1003">Cell membrane</keyword>